<dbReference type="EMBL" id="CP033137">
    <property type="protein sequence ID" value="AYO14712.1"/>
    <property type="molecule type" value="Genomic_DNA"/>
</dbReference>
<feature type="transmembrane region" description="Helical" evidence="1">
    <location>
        <begin position="6"/>
        <end position="26"/>
    </location>
</feature>
<sequence>MFIFVPLVILKIRFLFFKTLVHYLICMTKDRTGNTKNVTNETLFQFCYLNSKEMIFLMRFLVK</sequence>
<keyword evidence="1" id="KW-0812">Transmembrane</keyword>
<proteinExistence type="predicted"/>
<keyword evidence="1" id="KW-0472">Membrane</keyword>
<keyword evidence="1" id="KW-1133">Transmembrane helix</keyword>
<name>A0ABN5Q4D3_9VIBR</name>
<organism evidence="2 3">
    <name type="scientific">Vibrio owensii</name>
    <dbReference type="NCBI Taxonomy" id="696485"/>
    <lineage>
        <taxon>Bacteria</taxon>
        <taxon>Pseudomonadati</taxon>
        <taxon>Pseudomonadota</taxon>
        <taxon>Gammaproteobacteria</taxon>
        <taxon>Vibrionales</taxon>
        <taxon>Vibrionaceae</taxon>
        <taxon>Vibrio</taxon>
    </lineage>
</organism>
<reference evidence="2 3" key="1">
    <citation type="submission" date="2018-10" db="EMBL/GenBank/DDBJ databases">
        <title>Whole Genome of Vibrio owensii strain 170502, isolated from Acute Hepatopancreatic Necrosis Disease (AHPND) shrimp.</title>
        <authorList>
            <person name="Yan M."/>
            <person name="Wang X."/>
            <person name="Wang Y."/>
        </authorList>
    </citation>
    <scope>NUCLEOTIDE SEQUENCE [LARGE SCALE GENOMIC DNA]</scope>
    <source>
        <strain evidence="2 3">1700302</strain>
    </source>
</reference>
<dbReference type="Proteomes" id="UP000272136">
    <property type="component" value="Chromosome 1"/>
</dbReference>
<protein>
    <submittedName>
        <fullName evidence="2">Uncharacterized protein</fullName>
    </submittedName>
</protein>
<keyword evidence="3" id="KW-1185">Reference proteome</keyword>
<accession>A0ABN5Q4D3</accession>
<evidence type="ECO:0000256" key="1">
    <source>
        <dbReference type="SAM" id="Phobius"/>
    </source>
</evidence>
<evidence type="ECO:0000313" key="2">
    <source>
        <dbReference type="EMBL" id="AYO14712.1"/>
    </source>
</evidence>
<gene>
    <name evidence="2" type="ORF">D0812_09960</name>
</gene>
<evidence type="ECO:0000313" key="3">
    <source>
        <dbReference type="Proteomes" id="UP000272136"/>
    </source>
</evidence>